<feature type="domain" description="Heterokaryon incompatibility" evidence="1">
    <location>
        <begin position="677"/>
        <end position="815"/>
    </location>
</feature>
<comment type="caution">
    <text evidence="2">The sequence shown here is derived from an EMBL/GenBank/DDBJ whole genome shotgun (WGS) entry which is preliminary data.</text>
</comment>
<reference evidence="2 3" key="1">
    <citation type="journal article" date="2014" name="Genome Announc.">
        <title>Draft genome sequence of the pathogenic fungus Scedosporium apiospermum.</title>
        <authorList>
            <person name="Vandeputte P."/>
            <person name="Ghamrawi S."/>
            <person name="Rechenmann M."/>
            <person name="Iltis A."/>
            <person name="Giraud S."/>
            <person name="Fleury M."/>
            <person name="Thornton C."/>
            <person name="Delhaes L."/>
            <person name="Meyer W."/>
            <person name="Papon N."/>
            <person name="Bouchara J.P."/>
        </authorList>
    </citation>
    <scope>NUCLEOTIDE SEQUENCE [LARGE SCALE GENOMIC DNA]</scope>
    <source>
        <strain evidence="2 3">IHEM 14462</strain>
    </source>
</reference>
<dbReference type="EMBL" id="JOWA01000093">
    <property type="protein sequence ID" value="KEZ43488.1"/>
    <property type="molecule type" value="Genomic_DNA"/>
</dbReference>
<dbReference type="AlphaFoldDB" id="A0A084G826"/>
<dbReference type="GeneID" id="27723762"/>
<sequence>MASQEPGGMSFSIALCETTGQTGKYIALSHRWTPETELVKTLRGNYADRIGAGDRPVQLTPVFRDACHLAHKLGIAYVWIDSICIVQDDPDDWAREAVRMADYYQRAWLTVAATKTNSQEGLFSKVDRSTLPRIARLPYRDKRGEHNGYFYLQCVDATTVTRDYKTWVTNGELLSCGWAYQEWLLSRRILSFADGGSFLSCQSEAPRSIIGDYVLRRDTQMNGEEDRVELAFMHHPDTGDFSTQESILSQWERAVQSYSGLRLTKLTGDRLVALAGVASEYSKALEAKKEPDGGLSYSYVGGLWFPHAHGLLWEPIISGTVTRLDGLPTWSWASLKILESDGTCRGMEVRWSTSTKKGKKKVLLKEQCRLKSVRQLPVHRTDEENDAWKADFDWNAEGAQQSQTHGNDCRFFALQLKGLLWNVNIHGYFETKVDADTAALLTAHSPDFGREYWRKVTVDGIVSDEVTGWASVEHSEYQVLGSGDIVTTPVLAFVVASVENLDTGAAFGNIWKMRSTAYKVLYLRQSRCPVCRALALVTPPELDGQQLCIKAFSSNHALGGKYRRLSDAKEYSDCTVIFPVHERKSEVQKLARTGWLEGGCLALVEVGDGEELRLPEVGPRLARPDSIDYSVVRQWMNFCKCKHGIACSISPLQSIKGLRVIDCRTRAVMDAPTCCRYVALSYVWGCPRPNPTDDADPGSQFPPVVDDAIIVTQALGYGYLWVDQFCIDQEDGPAKAQQIAQMDKIYSFAHLTIIAAAGTDSSYGLPGVGDGRRRRRRPRQDKIILGEVALVQIFPHVSHTLSQSRWATRGWTYQEGYLSRRRLIFTDGQVAYLCNTMHCLETIKKPMALKRTEIRTANDSFLKFIPSEPSFRLRNLHLWEEFKEKHIVGFTMRDLTQASDSINAILGIFRSLEGSGILHFHGIPLRYKTDRRRGRRLACALGWHHEAVGNERRGQFPSWSWAGWKGDVRINEPDVLVPEDCLVAFLDDVTGRLTYLEDWFESAVTGSSTEILDNDAVSTPAPVLRITGPTFRVKFQSPCLSSSNRSLSQMSELAGMSFLEGPHAVLHITEEIISLTYAYLDEAITSPAEDENDIIALILRPKIPIGATSLTALLLKPAVEGSSRYRRVGILRIRHGSKSRPTGYLAPQTVYIDLDGSVLDEVDMDMREVPIWQRDIAVRTVEIV</sequence>
<name>A0A084G826_PSEDA</name>
<dbReference type="PANTHER" id="PTHR33112:SF1">
    <property type="entry name" value="HETEROKARYON INCOMPATIBILITY DOMAIN-CONTAINING PROTEIN"/>
    <property type="match status" value="1"/>
</dbReference>
<organism evidence="2 3">
    <name type="scientific">Pseudallescheria apiosperma</name>
    <name type="common">Scedosporium apiospermum</name>
    <dbReference type="NCBI Taxonomy" id="563466"/>
    <lineage>
        <taxon>Eukaryota</taxon>
        <taxon>Fungi</taxon>
        <taxon>Dikarya</taxon>
        <taxon>Ascomycota</taxon>
        <taxon>Pezizomycotina</taxon>
        <taxon>Sordariomycetes</taxon>
        <taxon>Hypocreomycetidae</taxon>
        <taxon>Microascales</taxon>
        <taxon>Microascaceae</taxon>
        <taxon>Scedosporium</taxon>
    </lineage>
</organism>
<dbReference type="InterPro" id="IPR010730">
    <property type="entry name" value="HET"/>
</dbReference>
<evidence type="ECO:0000259" key="1">
    <source>
        <dbReference type="Pfam" id="PF06985"/>
    </source>
</evidence>
<gene>
    <name evidence="2" type="ORF">SAPIO_CDS4690</name>
</gene>
<dbReference type="OrthoDB" id="5428863at2759"/>
<accession>A0A084G826</accession>
<protein>
    <recommendedName>
        <fullName evidence="1">Heterokaryon incompatibility domain-containing protein</fullName>
    </recommendedName>
</protein>
<dbReference type="Pfam" id="PF06985">
    <property type="entry name" value="HET"/>
    <property type="match status" value="2"/>
</dbReference>
<dbReference type="VEuPathDB" id="FungiDB:SAPIO_CDS4690"/>
<feature type="domain" description="Heterokaryon incompatibility" evidence="1">
    <location>
        <begin position="25"/>
        <end position="182"/>
    </location>
</feature>
<evidence type="ECO:0000313" key="2">
    <source>
        <dbReference type="EMBL" id="KEZ43488.1"/>
    </source>
</evidence>
<dbReference type="PANTHER" id="PTHR33112">
    <property type="entry name" value="DOMAIN PROTEIN, PUTATIVE-RELATED"/>
    <property type="match status" value="1"/>
</dbReference>
<evidence type="ECO:0000313" key="3">
    <source>
        <dbReference type="Proteomes" id="UP000028545"/>
    </source>
</evidence>
<dbReference type="RefSeq" id="XP_016643287.1">
    <property type="nucleotide sequence ID" value="XM_016787178.1"/>
</dbReference>
<dbReference type="Proteomes" id="UP000028545">
    <property type="component" value="Unassembled WGS sequence"/>
</dbReference>
<dbReference type="KEGG" id="sapo:SAPIO_CDS4690"/>
<proteinExistence type="predicted"/>
<dbReference type="HOGENOM" id="CLU_272634_0_0_1"/>
<keyword evidence="3" id="KW-1185">Reference proteome</keyword>